<gene>
    <name evidence="2" type="ORF">EB796_019975</name>
</gene>
<proteinExistence type="predicted"/>
<dbReference type="EMBL" id="VXIV02002974">
    <property type="protein sequence ID" value="KAF6021716.1"/>
    <property type="molecule type" value="Genomic_DNA"/>
</dbReference>
<keyword evidence="3" id="KW-1185">Reference proteome</keyword>
<comment type="caution">
    <text evidence="2">The sequence shown here is derived from an EMBL/GenBank/DDBJ whole genome shotgun (WGS) entry which is preliminary data.</text>
</comment>
<evidence type="ECO:0000313" key="2">
    <source>
        <dbReference type="EMBL" id="KAF6021716.1"/>
    </source>
</evidence>
<evidence type="ECO:0000313" key="3">
    <source>
        <dbReference type="Proteomes" id="UP000593567"/>
    </source>
</evidence>
<evidence type="ECO:0000256" key="1">
    <source>
        <dbReference type="SAM" id="MobiDB-lite"/>
    </source>
</evidence>
<feature type="region of interest" description="Disordered" evidence="1">
    <location>
        <begin position="1"/>
        <end position="38"/>
    </location>
</feature>
<name>A0A7J7J7S3_BUGNE</name>
<sequence>MEKYSRRYSVDAPLPYSGARRQSEPVPFMSSPSSELTNNNQFTRRYSTAQNNPVSILHGRTDANINRSRKYSTNKEVRKLSMTLALQEALAETYGYTPIYGIPIVYTPPPDKLYTSTLQITLSTQK</sequence>
<protein>
    <submittedName>
        <fullName evidence="2">Uncharacterized protein</fullName>
    </submittedName>
</protein>
<organism evidence="2 3">
    <name type="scientific">Bugula neritina</name>
    <name type="common">Brown bryozoan</name>
    <name type="synonym">Sertularia neritina</name>
    <dbReference type="NCBI Taxonomy" id="10212"/>
    <lineage>
        <taxon>Eukaryota</taxon>
        <taxon>Metazoa</taxon>
        <taxon>Spiralia</taxon>
        <taxon>Lophotrochozoa</taxon>
        <taxon>Bryozoa</taxon>
        <taxon>Gymnolaemata</taxon>
        <taxon>Cheilostomatida</taxon>
        <taxon>Flustrina</taxon>
        <taxon>Buguloidea</taxon>
        <taxon>Bugulidae</taxon>
        <taxon>Bugula</taxon>
    </lineage>
</organism>
<reference evidence="2" key="1">
    <citation type="submission" date="2020-06" db="EMBL/GenBank/DDBJ databases">
        <title>Draft genome of Bugula neritina, a colonial animal packing powerful symbionts and potential medicines.</title>
        <authorList>
            <person name="Rayko M."/>
        </authorList>
    </citation>
    <scope>NUCLEOTIDE SEQUENCE [LARGE SCALE GENOMIC DNA]</scope>
    <source>
        <strain evidence="2">Kwan_BN1</strain>
    </source>
</reference>
<accession>A0A7J7J7S3</accession>
<dbReference type="Proteomes" id="UP000593567">
    <property type="component" value="Unassembled WGS sequence"/>
</dbReference>
<dbReference type="AlphaFoldDB" id="A0A7J7J7S3"/>